<keyword evidence="5" id="KW-0732">Signal</keyword>
<keyword evidence="6 8" id="KW-0472">Membrane</keyword>
<dbReference type="Proteomes" id="UP001142175">
    <property type="component" value="Unassembled WGS sequence"/>
</dbReference>
<dbReference type="InterPro" id="IPR037066">
    <property type="entry name" value="Plug_dom_sf"/>
</dbReference>
<dbReference type="Pfam" id="PF07715">
    <property type="entry name" value="Plug"/>
    <property type="match status" value="1"/>
</dbReference>
<evidence type="ECO:0000256" key="4">
    <source>
        <dbReference type="ARBA" id="ARBA00022692"/>
    </source>
</evidence>
<dbReference type="AlphaFoldDB" id="A0A9X2P9E5"/>
<evidence type="ECO:0000256" key="6">
    <source>
        <dbReference type="ARBA" id="ARBA00023136"/>
    </source>
</evidence>
<keyword evidence="2 8" id="KW-0813">Transport</keyword>
<dbReference type="PANTHER" id="PTHR30069:SF29">
    <property type="entry name" value="HEMOGLOBIN AND HEMOGLOBIN-HAPTOGLOBIN-BINDING PROTEIN 1-RELATED"/>
    <property type="match status" value="1"/>
</dbReference>
<feature type="domain" description="TonB-dependent receptor plug" evidence="9">
    <location>
        <begin position="45"/>
        <end position="145"/>
    </location>
</feature>
<keyword evidence="7 8" id="KW-0998">Cell outer membrane</keyword>
<evidence type="ECO:0000256" key="5">
    <source>
        <dbReference type="ARBA" id="ARBA00022729"/>
    </source>
</evidence>
<evidence type="ECO:0000256" key="8">
    <source>
        <dbReference type="PROSITE-ProRule" id="PRU01360"/>
    </source>
</evidence>
<protein>
    <submittedName>
        <fullName evidence="10">TonB-dependent receptor plug domain-containing protein</fullName>
    </submittedName>
</protein>
<evidence type="ECO:0000256" key="3">
    <source>
        <dbReference type="ARBA" id="ARBA00022452"/>
    </source>
</evidence>
<sequence>MSPQYLNSEESRWLGNGTEMIDPDTVTLPSVEVFSPDIEKYTFGNKVNTITEAELINFQGWPFSDFLQKRTGLFLRQYGSGMLSSLTMRGTSAGHNAVFWNGLPINSPSLGQSDFSIIPVGGFDQASVHFGSGGALYGTDAIGGAVHLTNKLKFGEGHQVRIGSLFGSFGIWNQQLEYGFSNQQFSARTRVYRNFSENDFPFLNITKFGTPMERQDHAKVIQQGGIEDLAWKINSKNLISSSIWWNGTEREIQPIMGSNTKDFQTDTNLRWVLDYFHFSKNKVWNLKSGLVRDDQVFNTSRNQTIQYFLAADMDWEIGRNWNSKTGIRYTYIVGNLSTFRAQESRIELYQSTNFQPNEKLSFSFNLRQMVFDRKIAPFTPSLGGEWQVWENQSSQILFKSNLARSFKVPTLNDRFWVPGGNQDLKSEKSWSGEMSLVYSFKKDNFDLNQRMTYYRMKVDNWIIWLPKGNIWNPQNIREVQNSGVEYSLELSQKIRNWNLALTTNYAWTQAINQTDISENDRSKGNQLPFTPEQKFQSLFSIGKGVFSTFLNFQRVGERFTGTDGSGRLEPYQLWDLGSNCNWSFKKLSGNIGFQINNLFNTDYQVMPLRAMPGRNYQFNLNIRI</sequence>
<comment type="subcellular location">
    <subcellularLocation>
        <location evidence="1 8">Cell outer membrane</location>
        <topology evidence="1 8">Multi-pass membrane protein</topology>
    </subcellularLocation>
</comment>
<keyword evidence="3 8" id="KW-1134">Transmembrane beta strand</keyword>
<dbReference type="Gene3D" id="2.40.170.20">
    <property type="entry name" value="TonB-dependent receptor, beta-barrel domain"/>
    <property type="match status" value="1"/>
</dbReference>
<evidence type="ECO:0000256" key="1">
    <source>
        <dbReference type="ARBA" id="ARBA00004571"/>
    </source>
</evidence>
<dbReference type="PANTHER" id="PTHR30069">
    <property type="entry name" value="TONB-DEPENDENT OUTER MEMBRANE RECEPTOR"/>
    <property type="match status" value="1"/>
</dbReference>
<evidence type="ECO:0000259" key="9">
    <source>
        <dbReference type="Pfam" id="PF07715"/>
    </source>
</evidence>
<comment type="similarity">
    <text evidence="8">Belongs to the TonB-dependent receptor family.</text>
</comment>
<organism evidence="10 11">
    <name type="scientific">Aquiflexum gelatinilyticum</name>
    <dbReference type="NCBI Taxonomy" id="2961943"/>
    <lineage>
        <taxon>Bacteria</taxon>
        <taxon>Pseudomonadati</taxon>
        <taxon>Bacteroidota</taxon>
        <taxon>Cytophagia</taxon>
        <taxon>Cytophagales</taxon>
        <taxon>Cyclobacteriaceae</taxon>
        <taxon>Aquiflexum</taxon>
    </lineage>
</organism>
<dbReference type="InterPro" id="IPR036942">
    <property type="entry name" value="Beta-barrel_TonB_sf"/>
</dbReference>
<evidence type="ECO:0000256" key="7">
    <source>
        <dbReference type="ARBA" id="ARBA00023237"/>
    </source>
</evidence>
<keyword evidence="11" id="KW-1185">Reference proteome</keyword>
<dbReference type="InterPro" id="IPR039426">
    <property type="entry name" value="TonB-dep_rcpt-like"/>
</dbReference>
<gene>
    <name evidence="10" type="ORF">NU887_17010</name>
</gene>
<dbReference type="Gene3D" id="2.170.130.10">
    <property type="entry name" value="TonB-dependent receptor, plug domain"/>
    <property type="match status" value="1"/>
</dbReference>
<dbReference type="GO" id="GO:0009279">
    <property type="term" value="C:cell outer membrane"/>
    <property type="evidence" value="ECO:0007669"/>
    <property type="project" value="UniProtKB-SubCell"/>
</dbReference>
<dbReference type="GO" id="GO:0044718">
    <property type="term" value="P:siderophore transmembrane transport"/>
    <property type="evidence" value="ECO:0007669"/>
    <property type="project" value="TreeGrafter"/>
</dbReference>
<accession>A0A9X2P9E5</accession>
<dbReference type="InterPro" id="IPR012910">
    <property type="entry name" value="Plug_dom"/>
</dbReference>
<keyword evidence="10" id="KW-0675">Receptor</keyword>
<proteinExistence type="inferred from homology"/>
<evidence type="ECO:0000256" key="2">
    <source>
        <dbReference type="ARBA" id="ARBA00022448"/>
    </source>
</evidence>
<dbReference type="EMBL" id="JANSUY010000019">
    <property type="protein sequence ID" value="MCR9016738.1"/>
    <property type="molecule type" value="Genomic_DNA"/>
</dbReference>
<comment type="caution">
    <text evidence="10">The sequence shown here is derived from an EMBL/GenBank/DDBJ whole genome shotgun (WGS) entry which is preliminary data.</text>
</comment>
<dbReference type="SUPFAM" id="SSF56935">
    <property type="entry name" value="Porins"/>
    <property type="match status" value="1"/>
</dbReference>
<name>A0A9X2P9E5_9BACT</name>
<evidence type="ECO:0000313" key="10">
    <source>
        <dbReference type="EMBL" id="MCR9016738.1"/>
    </source>
</evidence>
<keyword evidence="4 8" id="KW-0812">Transmembrane</keyword>
<dbReference type="GO" id="GO:0015344">
    <property type="term" value="F:siderophore uptake transmembrane transporter activity"/>
    <property type="evidence" value="ECO:0007669"/>
    <property type="project" value="TreeGrafter"/>
</dbReference>
<dbReference type="PROSITE" id="PS52016">
    <property type="entry name" value="TONB_DEPENDENT_REC_3"/>
    <property type="match status" value="1"/>
</dbReference>
<evidence type="ECO:0000313" key="11">
    <source>
        <dbReference type="Proteomes" id="UP001142175"/>
    </source>
</evidence>
<reference evidence="10" key="1">
    <citation type="submission" date="2022-08" db="EMBL/GenBank/DDBJ databases">
        <authorList>
            <person name="Zhang D."/>
        </authorList>
    </citation>
    <scope>NUCLEOTIDE SEQUENCE</scope>
    <source>
        <strain evidence="10">XJ19-11</strain>
    </source>
</reference>